<feature type="region of interest" description="Disordered" evidence="1">
    <location>
        <begin position="814"/>
        <end position="840"/>
    </location>
</feature>
<feature type="compositionally biased region" description="Low complexity" evidence="1">
    <location>
        <begin position="1394"/>
        <end position="1407"/>
    </location>
</feature>
<feature type="compositionally biased region" description="Basic residues" evidence="1">
    <location>
        <begin position="696"/>
        <end position="705"/>
    </location>
</feature>
<name>A0A8J8T9I2_HALGN</name>
<feature type="compositionally biased region" description="Polar residues" evidence="1">
    <location>
        <begin position="1453"/>
        <end position="1471"/>
    </location>
</feature>
<protein>
    <recommendedName>
        <fullName evidence="4">ALMS motif domain-containing protein</fullName>
    </recommendedName>
</protein>
<feature type="region of interest" description="Disordered" evidence="1">
    <location>
        <begin position="1370"/>
        <end position="1416"/>
    </location>
</feature>
<feature type="compositionally biased region" description="Low complexity" evidence="1">
    <location>
        <begin position="1437"/>
        <end position="1451"/>
    </location>
</feature>
<feature type="compositionally biased region" description="Polar residues" evidence="1">
    <location>
        <begin position="658"/>
        <end position="667"/>
    </location>
</feature>
<dbReference type="EMBL" id="RRYP01000521">
    <property type="protein sequence ID" value="TNV87289.1"/>
    <property type="molecule type" value="Genomic_DNA"/>
</dbReference>
<feature type="region of interest" description="Disordered" evidence="1">
    <location>
        <begin position="1662"/>
        <end position="1731"/>
    </location>
</feature>
<sequence length="1778" mass="200425">MNKVQQLHQQATQQLFNSSSFAPKQPSQQQIGTPSYIPKFSNQSAVSVVQIHSRYGAPSNQGRGLQQPGLIIEKQVSQQQPPKTRNFTQVPSLKSSPMIQQQMAQNIPQKHIDLQEEDYIEDDINYVNADINPGERVDVEYCESSQDQIMLNSTPTQTIALNQVLNLSSPKLPLSSNELTNAFTARRQQAFQSRIPVIGNNVAPHPNEMNQSLNDELLLKTPYEMSQKPSMHARGQSMFNGGAFFRSQDQRGAAGMSAKISQQKGRTEYVVRNQNARIQHTCEDEYQPQYYQDDQEYMMTEEQDEMEDPQQRRKAYAKHQQDTPELIVMKDSRQPSSHENSEGNISHSSNEALGTKGAPEDASPQATPNSHSNGNFMNRFNQNSYSSKGVSASSQISKVNQVNDSHKRAQFNSQGNFHVQNFERSAKAFQIAQQSQQSHQNSQIKPQLMMHGPSQSTSQLRIPIQGAIQVVIPTMIQSTGQPRPFENKDCNETVEDENEGVLESRPTQEIKKCKNLKPPVYIENDAQEESKIAEKPTEQEDAETKILMQEYLELKQQLDRLKHASNSNIDHVKPTKTDKQASVQRIKQLGNQFRPNSQNVSERPVFKMGSNQLGGGLENGELTFSNEKLMQETRGVDGDLRRIELNQHDSKSPLIPTVQVSTQFSGKQQDKRLGSDEQIILVQKHSHTVQQSQRRAQSKTSHRNLSKGLSNESYDSSFEDFQKASTQFLKNGIPGGGLTESESEQKQLIVSNLKSVISRSNTTKNSANQTQVRRVVQKHHTGQNSFSSYGDEGEQSEEGISGEMNDLTKEVKRLEYSPDDEGESSGKRRSKYHRQGLRDKQKVEKVKLNKILKAQKDRKHLKININMNSITGAQQKGQDHPALQHQNDELIQRQIISQQQFLLAALAQQHQYAAALPSHNMLMQQQIAFQQQQKQMLMYQGSLLQPSGLTPSTLAGMPTGIPAFSDLTSQYSHSQSVSIPAIPESAQGDKIYIQRDFSSKNLNQHYQQQSGLLTQRVSQAAASQSAFNVGLSPSRRIGYQHINSVLQPSTEKRQLNNNFRLEPNQIKESSQLRHNPNVASASQFSQLIEDPQTRMMVAQQSAARNNPFSMGEYGRHANQHSQGMLNTYLAKGQQKKQVQSRNNRSIQQNYSSPIKQFLAGGNEEPSEGINANKTQYFNKGNYQVIDQKQNDLIGDDEFNDLTRRTMDVNYNHQGAGRRLDLIDLSEHRGALEPRKTGHFGMGGGQALVSNQKYDTQSSPISKQIRQHMYGETNSRVSCSPIKSDTNSIQEPNIQQHTYKHIKLNQIQEPNMPEKQPTRPSSSNGMISQSTRNEQPNGSEVTNDLDPQDKKAPQAILIGFEDVKQLKDPFKDKPVLKHREKEDKKTESKAIVGSQKQSLQQKRQIQKQTVEAQKPLRSPSLNSAIEIHLAPRRITQEVSPSKSSIISVSPSKRIPQSNNFQKVTTTPSQIQQKKPPATNGRPMTSKGQIESQIQKAQLGPQREQKVLNQASSALSGNQTPNMMQEETKAVKIDLQMILNRKPINQKLNSNEIKKQQEKYGADPIVIEDVDPLHNKDLVVEILEKKSAQVKVDTSLADMFLSRKKDIIEKLETRKAAVSSVTAPNHLYDQDGGELVPQIDDALSGVTKREKTKQELFEIRKAMMKKRPNKRQEESSEGKAAPHLGKSQTSSKVEPKVELMSRLATGQKPQVSSKEMKKLTKQNYHNLPEIKKKREEELKRQEHLARKAATQEYLKQLDETRKKKIAAKKRQADTQSLGEI</sequence>
<feature type="compositionally biased region" description="Polar residues" evidence="1">
    <location>
        <begin position="364"/>
        <end position="392"/>
    </location>
</feature>
<feature type="compositionally biased region" description="Polar residues" evidence="1">
    <location>
        <begin position="759"/>
        <end position="772"/>
    </location>
</feature>
<feature type="region of interest" description="Disordered" evidence="1">
    <location>
        <begin position="684"/>
        <end position="717"/>
    </location>
</feature>
<keyword evidence="3" id="KW-1185">Reference proteome</keyword>
<feature type="compositionally biased region" description="Polar residues" evidence="1">
    <location>
        <begin position="334"/>
        <end position="352"/>
    </location>
</feature>
<evidence type="ECO:0000256" key="1">
    <source>
        <dbReference type="SAM" id="MobiDB-lite"/>
    </source>
</evidence>
<feature type="region of interest" description="Disordered" evidence="1">
    <location>
        <begin position="1307"/>
        <end position="1348"/>
    </location>
</feature>
<dbReference type="Proteomes" id="UP000785679">
    <property type="component" value="Unassembled WGS sequence"/>
</dbReference>
<feature type="compositionally biased region" description="Polar residues" evidence="1">
    <location>
        <begin position="707"/>
        <end position="716"/>
    </location>
</feature>
<feature type="region of interest" description="Disordered" evidence="1">
    <location>
        <begin position="1434"/>
        <end position="1502"/>
    </location>
</feature>
<evidence type="ECO:0000313" key="2">
    <source>
        <dbReference type="EMBL" id="TNV87289.1"/>
    </source>
</evidence>
<comment type="caution">
    <text evidence="2">The sequence shown here is derived from an EMBL/GenBank/DDBJ whole genome shotgun (WGS) entry which is preliminary data.</text>
</comment>
<feature type="compositionally biased region" description="Polar residues" evidence="1">
    <location>
        <begin position="1480"/>
        <end position="1494"/>
    </location>
</feature>
<gene>
    <name evidence="2" type="ORF">FGO68_gene17807</name>
</gene>
<proteinExistence type="predicted"/>
<reference evidence="2" key="1">
    <citation type="submission" date="2019-06" db="EMBL/GenBank/DDBJ databases">
        <authorList>
            <person name="Zheng W."/>
        </authorList>
    </citation>
    <scope>NUCLEOTIDE SEQUENCE</scope>
    <source>
        <strain evidence="2">QDHG01</strain>
    </source>
</reference>
<accession>A0A8J8T9I2</accession>
<feature type="compositionally biased region" description="Polar residues" evidence="1">
    <location>
        <begin position="1317"/>
        <end position="1341"/>
    </location>
</feature>
<evidence type="ECO:0008006" key="4">
    <source>
        <dbReference type="Google" id="ProtNLM"/>
    </source>
</evidence>
<feature type="region of interest" description="Disordered" evidence="1">
    <location>
        <begin position="759"/>
        <end position="799"/>
    </location>
</feature>
<dbReference type="OrthoDB" id="308392at2759"/>
<feature type="compositionally biased region" description="Basic and acidic residues" evidence="1">
    <location>
        <begin position="1370"/>
        <end position="1387"/>
    </location>
</feature>
<evidence type="ECO:0000313" key="3">
    <source>
        <dbReference type="Proteomes" id="UP000785679"/>
    </source>
</evidence>
<feature type="region of interest" description="Disordered" evidence="1">
    <location>
        <begin position="647"/>
        <end position="672"/>
    </location>
</feature>
<feature type="region of interest" description="Disordered" evidence="1">
    <location>
        <begin position="300"/>
        <end position="392"/>
    </location>
</feature>
<organism evidence="2 3">
    <name type="scientific">Halteria grandinella</name>
    <dbReference type="NCBI Taxonomy" id="5974"/>
    <lineage>
        <taxon>Eukaryota</taxon>
        <taxon>Sar</taxon>
        <taxon>Alveolata</taxon>
        <taxon>Ciliophora</taxon>
        <taxon>Intramacronucleata</taxon>
        <taxon>Spirotrichea</taxon>
        <taxon>Stichotrichia</taxon>
        <taxon>Sporadotrichida</taxon>
        <taxon>Halteriidae</taxon>
        <taxon>Halteria</taxon>
    </lineage>
</organism>